<feature type="signal peptide" evidence="1">
    <location>
        <begin position="1"/>
        <end position="31"/>
    </location>
</feature>
<name>A0A8X7PYT5_BRACI</name>
<evidence type="ECO:0000313" key="2">
    <source>
        <dbReference type="EMBL" id="KAG2260576.1"/>
    </source>
</evidence>
<dbReference type="PANTHER" id="PTHR33265:SF5">
    <property type="entry name" value="COTTON FIBER PROTEIN"/>
    <property type="match status" value="1"/>
</dbReference>
<dbReference type="PANTHER" id="PTHR33265">
    <property type="entry name" value="AVR9/CF-9 RAPIDLY ELICITED PROTEIN-RELATED"/>
    <property type="match status" value="1"/>
</dbReference>
<feature type="chain" id="PRO_5036473422" evidence="1">
    <location>
        <begin position="32"/>
        <end position="221"/>
    </location>
</feature>
<dbReference type="InterPro" id="IPR008480">
    <property type="entry name" value="DUF761_pln"/>
</dbReference>
<dbReference type="OrthoDB" id="1929803at2759"/>
<evidence type="ECO:0000256" key="1">
    <source>
        <dbReference type="SAM" id="SignalP"/>
    </source>
</evidence>
<keyword evidence="3" id="KW-1185">Reference proteome</keyword>
<keyword evidence="1" id="KW-0732">Signal</keyword>
<sequence>MCKSLFPRRQLLKAAFLLYIFTHTLLPSTQHSPEEPKQQHKRATTSISDLEQIYTRKSLHGESKKKSRSIATQRAWNLVRMALLWGRKGGIFKKWHMFELRNLFSKHLKALAHHSNSFDNGRYLGEKQLSFDETPIFNVKMHRPASMRFLLPCIAPPVDFDYDFELDGQDDTEYVRSYGYYNEEEKGVDARADEFIANFYEQMKLQRQISYLKYKDHNDVV</sequence>
<dbReference type="EMBL" id="JAAMPC010000015">
    <property type="protein sequence ID" value="KAG2260576.1"/>
    <property type="molecule type" value="Genomic_DNA"/>
</dbReference>
<dbReference type="Pfam" id="PF05553">
    <property type="entry name" value="DUF761"/>
    <property type="match status" value="1"/>
</dbReference>
<proteinExistence type="predicted"/>
<organism evidence="2 3">
    <name type="scientific">Brassica carinata</name>
    <name type="common">Ethiopian mustard</name>
    <name type="synonym">Abyssinian cabbage</name>
    <dbReference type="NCBI Taxonomy" id="52824"/>
    <lineage>
        <taxon>Eukaryota</taxon>
        <taxon>Viridiplantae</taxon>
        <taxon>Streptophyta</taxon>
        <taxon>Embryophyta</taxon>
        <taxon>Tracheophyta</taxon>
        <taxon>Spermatophyta</taxon>
        <taxon>Magnoliopsida</taxon>
        <taxon>eudicotyledons</taxon>
        <taxon>Gunneridae</taxon>
        <taxon>Pentapetalae</taxon>
        <taxon>rosids</taxon>
        <taxon>malvids</taxon>
        <taxon>Brassicales</taxon>
        <taxon>Brassicaceae</taxon>
        <taxon>Brassiceae</taxon>
        <taxon>Brassica</taxon>
    </lineage>
</organism>
<protein>
    <submittedName>
        <fullName evidence="2">Uncharacterized protein</fullName>
    </submittedName>
</protein>
<evidence type="ECO:0000313" key="3">
    <source>
        <dbReference type="Proteomes" id="UP000886595"/>
    </source>
</evidence>
<reference evidence="2 3" key="1">
    <citation type="submission" date="2020-02" db="EMBL/GenBank/DDBJ databases">
        <authorList>
            <person name="Ma Q."/>
            <person name="Huang Y."/>
            <person name="Song X."/>
            <person name="Pei D."/>
        </authorList>
    </citation>
    <scope>NUCLEOTIDE SEQUENCE [LARGE SCALE GENOMIC DNA]</scope>
    <source>
        <strain evidence="2">Sxm20200214</strain>
        <tissue evidence="2">Leaf</tissue>
    </source>
</reference>
<gene>
    <name evidence="2" type="ORF">Bca52824_079870</name>
</gene>
<dbReference type="AlphaFoldDB" id="A0A8X7PYT5"/>
<accession>A0A8X7PYT5</accession>
<comment type="caution">
    <text evidence="2">The sequence shown here is derived from an EMBL/GenBank/DDBJ whole genome shotgun (WGS) entry which is preliminary data.</text>
</comment>
<dbReference type="Proteomes" id="UP000886595">
    <property type="component" value="Unassembled WGS sequence"/>
</dbReference>